<reference evidence="8" key="1">
    <citation type="submission" date="2022-07" db="EMBL/GenBank/DDBJ databases">
        <title>Phylogenomic reconstructions and comparative analyses of Kickxellomycotina fungi.</title>
        <authorList>
            <person name="Reynolds N.K."/>
            <person name="Stajich J.E."/>
            <person name="Barry K."/>
            <person name="Grigoriev I.V."/>
            <person name="Crous P."/>
            <person name="Smith M.E."/>
        </authorList>
    </citation>
    <scope>NUCLEOTIDE SEQUENCE</scope>
    <source>
        <strain evidence="8">NRRL 1566</strain>
    </source>
</reference>
<evidence type="ECO:0000256" key="3">
    <source>
        <dbReference type="ARBA" id="ARBA00022737"/>
    </source>
</evidence>
<accession>A0A9W8LZ41</accession>
<proteinExistence type="predicted"/>
<comment type="caution">
    <text evidence="8">The sequence shown here is derived from an EMBL/GenBank/DDBJ whole genome shotgun (WGS) entry which is preliminary data.</text>
</comment>
<dbReference type="Pfam" id="PF12341">
    <property type="entry name" value="Mcl1_mid"/>
    <property type="match status" value="1"/>
</dbReference>
<dbReference type="InterPro" id="IPR048591">
    <property type="entry name" value="WDHD1/CFT4_hel"/>
</dbReference>
<evidence type="ECO:0000256" key="5">
    <source>
        <dbReference type="SAM" id="MobiDB-lite"/>
    </source>
</evidence>
<feature type="domain" description="WDHD1/CFT4 second beta-propeller" evidence="6">
    <location>
        <begin position="4"/>
        <end position="111"/>
    </location>
</feature>
<evidence type="ECO:0000256" key="4">
    <source>
        <dbReference type="ARBA" id="ARBA00023242"/>
    </source>
</evidence>
<evidence type="ECO:0000256" key="2">
    <source>
        <dbReference type="ARBA" id="ARBA00022574"/>
    </source>
</evidence>
<feature type="domain" description="WDHD1/CFT4 helical bundle" evidence="7">
    <location>
        <begin position="120"/>
        <end position="220"/>
    </location>
</feature>
<keyword evidence="2" id="KW-0853">WD repeat</keyword>
<evidence type="ECO:0000259" key="6">
    <source>
        <dbReference type="Pfam" id="PF12341"/>
    </source>
</evidence>
<dbReference type="EMBL" id="JANBUW010000100">
    <property type="protein sequence ID" value="KAJ2849163.1"/>
    <property type="molecule type" value="Genomic_DNA"/>
</dbReference>
<protein>
    <submittedName>
        <fullName evidence="8">DNA polymerase alpha accessory factor Mcl1</fullName>
    </submittedName>
</protein>
<feature type="region of interest" description="Disordered" evidence="5">
    <location>
        <begin position="221"/>
        <end position="317"/>
    </location>
</feature>
<evidence type="ECO:0000313" key="9">
    <source>
        <dbReference type="Proteomes" id="UP001139887"/>
    </source>
</evidence>
<dbReference type="OrthoDB" id="427368at2759"/>
<dbReference type="Pfam" id="PF20946">
    <property type="entry name" value="Ctf4_C"/>
    <property type="match status" value="1"/>
</dbReference>
<evidence type="ECO:0000259" key="7">
    <source>
        <dbReference type="Pfam" id="PF20946"/>
    </source>
</evidence>
<dbReference type="PANTHER" id="PTHR19932">
    <property type="entry name" value="WD REPEAT AND HMG-BOX DNA BINDING PROTEIN"/>
    <property type="match status" value="1"/>
</dbReference>
<sequence length="396" mass="43419">MDGQVRVSTGSCPVSPSGEIVWVGFSEEGHPAICDSKGMLRVLHRYWTNNDACWVPILDTRKLAHDRGSRETFWPVALSAKQFIVVTCKSKSRFPPFPHPILDELDIDIPLLHTDTSAGQQESKVFASNLFSEQQCAEAERTDSEYPGGASAQMRDDLEQDKLLLRLVQLACKADKAQRAVDLALMIKLERSFDAAIKIAVYQKQTTLAERLMRIKETKFGSEQEADAAGSDDNEEEPSAVLRARHHPRIKTTYGQRLPKPKDSMDLSDDNDLTDIPTQSPPTQHGGMAAAAPSTDDGSELVVRSTKPPVTSKPFNPFEVAIPTMESKQGLFDATTSTQRDDSLSAAKSAATAALPNKRQQSSEDGANGIPRKQVKMSAFAFKKTPIDDSKDDSCA</sequence>
<dbReference type="GO" id="GO:0043596">
    <property type="term" value="C:nuclear replication fork"/>
    <property type="evidence" value="ECO:0007669"/>
    <property type="project" value="TreeGrafter"/>
</dbReference>
<keyword evidence="9" id="KW-1185">Reference proteome</keyword>
<keyword evidence="3" id="KW-0677">Repeat</keyword>
<gene>
    <name evidence="8" type="primary">mcl1</name>
    <name evidence="8" type="ORF">IWW36_002816</name>
</gene>
<keyword evidence="4" id="KW-0539">Nucleus</keyword>
<name>A0A9W8LZ41_9FUNG</name>
<dbReference type="Proteomes" id="UP001139887">
    <property type="component" value="Unassembled WGS sequence"/>
</dbReference>
<evidence type="ECO:0000256" key="1">
    <source>
        <dbReference type="ARBA" id="ARBA00004123"/>
    </source>
</evidence>
<feature type="compositionally biased region" description="Low complexity" evidence="5">
    <location>
        <begin position="344"/>
        <end position="355"/>
    </location>
</feature>
<dbReference type="InterPro" id="IPR022100">
    <property type="entry name" value="WDHD1/CFT4_beta-prop_2nd"/>
</dbReference>
<evidence type="ECO:0000313" key="8">
    <source>
        <dbReference type="EMBL" id="KAJ2849163.1"/>
    </source>
</evidence>
<dbReference type="GO" id="GO:0006261">
    <property type="term" value="P:DNA-templated DNA replication"/>
    <property type="evidence" value="ECO:0007669"/>
    <property type="project" value="TreeGrafter"/>
</dbReference>
<dbReference type="GO" id="GO:0000278">
    <property type="term" value="P:mitotic cell cycle"/>
    <property type="evidence" value="ECO:0007669"/>
    <property type="project" value="TreeGrafter"/>
</dbReference>
<dbReference type="AlphaFoldDB" id="A0A9W8LZ41"/>
<comment type="subcellular location">
    <subcellularLocation>
        <location evidence="1">Nucleus</location>
    </subcellularLocation>
</comment>
<organism evidence="8 9">
    <name type="scientific">Coemansia brasiliensis</name>
    <dbReference type="NCBI Taxonomy" id="2650707"/>
    <lineage>
        <taxon>Eukaryota</taxon>
        <taxon>Fungi</taxon>
        <taxon>Fungi incertae sedis</taxon>
        <taxon>Zoopagomycota</taxon>
        <taxon>Kickxellomycotina</taxon>
        <taxon>Kickxellomycetes</taxon>
        <taxon>Kickxellales</taxon>
        <taxon>Kickxellaceae</taxon>
        <taxon>Coemansia</taxon>
    </lineage>
</organism>
<dbReference type="GO" id="GO:0006281">
    <property type="term" value="P:DNA repair"/>
    <property type="evidence" value="ECO:0007669"/>
    <property type="project" value="TreeGrafter"/>
</dbReference>
<dbReference type="PANTHER" id="PTHR19932:SF10">
    <property type="entry name" value="WD REPEAT AND HMG-BOX DNA-BINDING PROTEIN 1"/>
    <property type="match status" value="1"/>
</dbReference>
<feature type="compositionally biased region" description="Acidic residues" evidence="5">
    <location>
        <begin position="224"/>
        <end position="238"/>
    </location>
</feature>
<feature type="compositionally biased region" description="Basic and acidic residues" evidence="5">
    <location>
        <begin position="385"/>
        <end position="396"/>
    </location>
</feature>
<feature type="region of interest" description="Disordered" evidence="5">
    <location>
        <begin position="331"/>
        <end position="396"/>
    </location>
</feature>
<dbReference type="GO" id="GO:0003682">
    <property type="term" value="F:chromatin binding"/>
    <property type="evidence" value="ECO:0007669"/>
    <property type="project" value="TreeGrafter"/>
</dbReference>